<accession>A0A0D3G453</accession>
<feature type="chain" id="PRO_5002276027" description="DUF3778 domain-containing protein" evidence="2">
    <location>
        <begin position="25"/>
        <end position="130"/>
    </location>
</feature>
<reference evidence="3" key="1">
    <citation type="journal article" date="2009" name="Rice">
        <title>De Novo Next Generation Sequencing of Plant Genomes.</title>
        <authorList>
            <person name="Rounsley S."/>
            <person name="Marri P.R."/>
            <person name="Yu Y."/>
            <person name="He R."/>
            <person name="Sisneros N."/>
            <person name="Goicoechea J.L."/>
            <person name="Lee S.J."/>
            <person name="Angelova A."/>
            <person name="Kudrna D."/>
            <person name="Luo M."/>
            <person name="Affourtit J."/>
            <person name="Desany B."/>
            <person name="Knight J."/>
            <person name="Niazi F."/>
            <person name="Egholm M."/>
            <person name="Wing R.A."/>
        </authorList>
    </citation>
    <scope>NUCLEOTIDE SEQUENCE [LARGE SCALE GENOMIC DNA]</scope>
    <source>
        <strain evidence="3">cv. IRGC 105608</strain>
    </source>
</reference>
<dbReference type="Gramene" id="OBART05G06040.1">
    <property type="protein sequence ID" value="OBART05G06040.1"/>
    <property type="gene ID" value="OBART05G06040"/>
</dbReference>
<feature type="region of interest" description="Disordered" evidence="1">
    <location>
        <begin position="55"/>
        <end position="84"/>
    </location>
</feature>
<dbReference type="HOGENOM" id="CLU_171390_0_0_1"/>
<evidence type="ECO:0000313" key="3">
    <source>
        <dbReference type="EnsemblPlants" id="OBART05G06040.1"/>
    </source>
</evidence>
<keyword evidence="2" id="KW-0732">Signal</keyword>
<protein>
    <recommendedName>
        <fullName evidence="5">DUF3778 domain-containing protein</fullName>
    </recommendedName>
</protein>
<proteinExistence type="predicted"/>
<dbReference type="PaxDb" id="65489-OBART05G06040.1"/>
<evidence type="ECO:0008006" key="5">
    <source>
        <dbReference type="Google" id="ProtNLM"/>
    </source>
</evidence>
<feature type="signal peptide" evidence="2">
    <location>
        <begin position="1"/>
        <end position="24"/>
    </location>
</feature>
<name>A0A0D3G453_9ORYZ</name>
<dbReference type="AlphaFoldDB" id="A0A0D3G453"/>
<reference evidence="3" key="2">
    <citation type="submission" date="2015-03" db="UniProtKB">
        <authorList>
            <consortium name="EnsemblPlants"/>
        </authorList>
    </citation>
    <scope>IDENTIFICATION</scope>
</reference>
<evidence type="ECO:0000313" key="4">
    <source>
        <dbReference type="Proteomes" id="UP000026960"/>
    </source>
</evidence>
<evidence type="ECO:0000256" key="2">
    <source>
        <dbReference type="SAM" id="SignalP"/>
    </source>
</evidence>
<organism evidence="3">
    <name type="scientific">Oryza barthii</name>
    <dbReference type="NCBI Taxonomy" id="65489"/>
    <lineage>
        <taxon>Eukaryota</taxon>
        <taxon>Viridiplantae</taxon>
        <taxon>Streptophyta</taxon>
        <taxon>Embryophyta</taxon>
        <taxon>Tracheophyta</taxon>
        <taxon>Spermatophyta</taxon>
        <taxon>Magnoliopsida</taxon>
        <taxon>Liliopsida</taxon>
        <taxon>Poales</taxon>
        <taxon>Poaceae</taxon>
        <taxon>BOP clade</taxon>
        <taxon>Oryzoideae</taxon>
        <taxon>Oryzeae</taxon>
        <taxon>Oryzinae</taxon>
        <taxon>Oryza</taxon>
    </lineage>
</organism>
<evidence type="ECO:0000256" key="1">
    <source>
        <dbReference type="SAM" id="MobiDB-lite"/>
    </source>
</evidence>
<keyword evidence="4" id="KW-1185">Reference proteome</keyword>
<dbReference type="Proteomes" id="UP000026960">
    <property type="component" value="Chromosome 5"/>
</dbReference>
<dbReference type="EnsemblPlants" id="OBART05G06040.1">
    <property type="protein sequence ID" value="OBART05G06040.1"/>
    <property type="gene ID" value="OBART05G06040"/>
</dbReference>
<feature type="compositionally biased region" description="Low complexity" evidence="1">
    <location>
        <begin position="65"/>
        <end position="77"/>
    </location>
</feature>
<sequence>MAAGMVRAAGIAMSVVLFTDPAMAPRPAVEGTCSAGGLHRQMLPLWRRLATVVQGGWPDRDPRSRSSASSVEVGGVESSRRAGGVNNAGTIRWYLGASAVDALVYRVSEVKTLFCSGASNGNALGRRSTS</sequence>